<organism evidence="2 3">
    <name type="scientific">Erpetoichthys calabaricus</name>
    <name type="common">Rope fish</name>
    <name type="synonym">Calamoichthys calabaricus</name>
    <dbReference type="NCBI Taxonomy" id="27687"/>
    <lineage>
        <taxon>Eukaryota</taxon>
        <taxon>Metazoa</taxon>
        <taxon>Chordata</taxon>
        <taxon>Craniata</taxon>
        <taxon>Vertebrata</taxon>
        <taxon>Euteleostomi</taxon>
        <taxon>Actinopterygii</taxon>
        <taxon>Polypteriformes</taxon>
        <taxon>Polypteridae</taxon>
        <taxon>Erpetoichthys</taxon>
    </lineage>
</organism>
<reference evidence="2" key="2">
    <citation type="submission" date="2025-08" db="UniProtKB">
        <authorList>
            <consortium name="Ensembl"/>
        </authorList>
    </citation>
    <scope>IDENTIFICATION</scope>
</reference>
<keyword evidence="3" id="KW-1185">Reference proteome</keyword>
<dbReference type="GO" id="GO:0006360">
    <property type="term" value="P:transcription by RNA polymerase I"/>
    <property type="evidence" value="ECO:0007669"/>
    <property type="project" value="InterPro"/>
</dbReference>
<dbReference type="PANTHER" id="PTHR32122">
    <property type="entry name" value="TATA BOX-BINDING PROTEIN ASSOCIATED FACTOR RNA POLYMERASE I SUBUNIT A"/>
    <property type="match status" value="1"/>
</dbReference>
<evidence type="ECO:0000256" key="1">
    <source>
        <dbReference type="SAM" id="MobiDB-lite"/>
    </source>
</evidence>
<accession>A0A8C4SW38</accession>
<evidence type="ECO:0000313" key="2">
    <source>
        <dbReference type="Ensembl" id="ENSECRP00000022764.1"/>
    </source>
</evidence>
<feature type="compositionally biased region" description="Acidic residues" evidence="1">
    <location>
        <begin position="13"/>
        <end position="23"/>
    </location>
</feature>
<dbReference type="AlphaFoldDB" id="A0A8C4SW38"/>
<name>A0A8C4SW38_ERPCA</name>
<dbReference type="InterPro" id="IPR052669">
    <property type="entry name" value="SL1/TIF-IB_Component"/>
</dbReference>
<protein>
    <submittedName>
        <fullName evidence="2">TATA box binding protein (TBP)-associated factor, RNA polymerase I, A</fullName>
    </submittedName>
</protein>
<reference evidence="2" key="3">
    <citation type="submission" date="2025-09" db="UniProtKB">
        <authorList>
            <consortium name="Ensembl"/>
        </authorList>
    </citation>
    <scope>IDENTIFICATION</scope>
</reference>
<proteinExistence type="predicted"/>
<gene>
    <name evidence="2" type="primary">TAF1A</name>
    <name evidence="2" type="synonym">taf1a</name>
</gene>
<dbReference type="Ensembl" id="ENSECRT00000023255.1">
    <property type="protein sequence ID" value="ENSECRP00000022764.1"/>
    <property type="gene ID" value="ENSECRG00000015412.1"/>
</dbReference>
<reference evidence="2" key="1">
    <citation type="submission" date="2021-06" db="EMBL/GenBank/DDBJ databases">
        <authorList>
            <consortium name="Wellcome Sanger Institute Data Sharing"/>
        </authorList>
    </citation>
    <scope>NUCLEOTIDE SEQUENCE [LARGE SCALE GENOMIC DNA]</scope>
</reference>
<dbReference type="Pfam" id="PF14929">
    <property type="entry name" value="TAF1_subA"/>
    <property type="match status" value="1"/>
</dbReference>
<feature type="region of interest" description="Disordered" evidence="1">
    <location>
        <begin position="1"/>
        <end position="48"/>
    </location>
</feature>
<dbReference type="Proteomes" id="UP000694620">
    <property type="component" value="Chromosome 15"/>
</dbReference>
<dbReference type="GeneTree" id="ENSGT00390000011405"/>
<dbReference type="PANTHER" id="PTHR32122:SF1">
    <property type="entry name" value="TATA BOX-BINDING PROTEIN-ASSOCIATED FACTOR RNA POLYMERASE I SUBUNIT A"/>
    <property type="match status" value="1"/>
</dbReference>
<sequence>MDDISNEFTIIDEGTDEGADDSEDAHSASSFNVSSLRRPTRKKRETDIRKTTRTCLDELHDALLRHQWTKAAEFMQNYIQVLEDSCSQQKMHSLQRVWRMGAEILRHHPDATVEDFNSFYDRMKHLQMSNYLKVSLEHAFYLISKDKIDDAKRQLSLAESWRYGKFSASQEKITKLIQAYHGLLDFSIWITKRNQLVENGSHDFADAASDQEMHTYFRQASSKFHEVIKQPGVWDPFVLCFVKLLEFYDDYNVAVQVLNNYAYADGFPANPNAQIYLYKFLKKNNADVKKLVKVLRVLHILVPSHKLMLKFCSLLDGLDKTKYQQESLKILFDLLDYSDWKDYHKVWKRLEKKISLVIKLGYSEWIKEQWESRKDWWPAFHFSTYQAKRNVSDNLNFACRKATIAGFLLSKKCRYFKVVYKEGMKANPKLMKKMKKRIEKSSIASQS</sequence>
<evidence type="ECO:0000313" key="3">
    <source>
        <dbReference type="Proteomes" id="UP000694620"/>
    </source>
</evidence>
<dbReference type="GO" id="GO:0000120">
    <property type="term" value="C:RNA polymerase I transcription regulator complex"/>
    <property type="evidence" value="ECO:0007669"/>
    <property type="project" value="InterPro"/>
</dbReference>
<dbReference type="InterPro" id="IPR039495">
    <property type="entry name" value="TAF1A"/>
</dbReference>